<name>A0A0E9VA05_ANGAN</name>
<sequence>MVSAWFLGMGKYCST</sequence>
<proteinExistence type="predicted"/>
<reference evidence="1" key="1">
    <citation type="submission" date="2014-11" db="EMBL/GenBank/DDBJ databases">
        <authorList>
            <person name="Amaro Gonzalez C."/>
        </authorList>
    </citation>
    <scope>NUCLEOTIDE SEQUENCE</scope>
</reference>
<accession>A0A0E9VA05</accession>
<evidence type="ECO:0000313" key="1">
    <source>
        <dbReference type="EMBL" id="JAH74275.1"/>
    </source>
</evidence>
<protein>
    <submittedName>
        <fullName evidence="1">Uncharacterized protein</fullName>
    </submittedName>
</protein>
<organism evidence="1">
    <name type="scientific">Anguilla anguilla</name>
    <name type="common">European freshwater eel</name>
    <name type="synonym">Muraena anguilla</name>
    <dbReference type="NCBI Taxonomy" id="7936"/>
    <lineage>
        <taxon>Eukaryota</taxon>
        <taxon>Metazoa</taxon>
        <taxon>Chordata</taxon>
        <taxon>Craniata</taxon>
        <taxon>Vertebrata</taxon>
        <taxon>Euteleostomi</taxon>
        <taxon>Actinopterygii</taxon>
        <taxon>Neopterygii</taxon>
        <taxon>Teleostei</taxon>
        <taxon>Anguilliformes</taxon>
        <taxon>Anguillidae</taxon>
        <taxon>Anguilla</taxon>
    </lineage>
</organism>
<reference evidence="1" key="2">
    <citation type="journal article" date="2015" name="Fish Shellfish Immunol.">
        <title>Early steps in the European eel (Anguilla anguilla)-Vibrio vulnificus interaction in the gills: Role of the RtxA13 toxin.</title>
        <authorList>
            <person name="Callol A."/>
            <person name="Pajuelo D."/>
            <person name="Ebbesson L."/>
            <person name="Teles M."/>
            <person name="MacKenzie S."/>
            <person name="Amaro C."/>
        </authorList>
    </citation>
    <scope>NUCLEOTIDE SEQUENCE</scope>
</reference>
<dbReference type="EMBL" id="GBXM01034302">
    <property type="protein sequence ID" value="JAH74275.1"/>
    <property type="molecule type" value="Transcribed_RNA"/>
</dbReference>